<protein>
    <recommendedName>
        <fullName evidence="1">SCP domain-containing protein</fullName>
    </recommendedName>
</protein>
<dbReference type="AlphaFoldDB" id="A0ABD3RGY1"/>
<dbReference type="Gene3D" id="3.40.33.10">
    <property type="entry name" value="CAP"/>
    <property type="match status" value="1"/>
</dbReference>
<feature type="domain" description="SCP" evidence="1">
    <location>
        <begin position="431"/>
        <end position="575"/>
    </location>
</feature>
<evidence type="ECO:0000313" key="2">
    <source>
        <dbReference type="EMBL" id="KAL3811036.1"/>
    </source>
</evidence>
<dbReference type="SMART" id="SM00198">
    <property type="entry name" value="SCP"/>
    <property type="match status" value="1"/>
</dbReference>
<organism evidence="2 3">
    <name type="scientific">Cyclostephanos tholiformis</name>
    <dbReference type="NCBI Taxonomy" id="382380"/>
    <lineage>
        <taxon>Eukaryota</taxon>
        <taxon>Sar</taxon>
        <taxon>Stramenopiles</taxon>
        <taxon>Ochrophyta</taxon>
        <taxon>Bacillariophyta</taxon>
        <taxon>Coscinodiscophyceae</taxon>
        <taxon>Thalassiosirophycidae</taxon>
        <taxon>Stephanodiscales</taxon>
        <taxon>Stephanodiscaceae</taxon>
        <taxon>Cyclostephanos</taxon>
    </lineage>
</organism>
<evidence type="ECO:0000313" key="3">
    <source>
        <dbReference type="Proteomes" id="UP001530377"/>
    </source>
</evidence>
<comment type="caution">
    <text evidence="2">The sequence shown here is derived from an EMBL/GenBank/DDBJ whole genome shotgun (WGS) entry which is preliminary data.</text>
</comment>
<reference evidence="2 3" key="1">
    <citation type="submission" date="2024-10" db="EMBL/GenBank/DDBJ databases">
        <title>Updated reference genomes for cyclostephanoid diatoms.</title>
        <authorList>
            <person name="Roberts W.R."/>
            <person name="Alverson A.J."/>
        </authorList>
    </citation>
    <scope>NUCLEOTIDE SEQUENCE [LARGE SCALE GENOMIC DNA]</scope>
    <source>
        <strain evidence="2 3">AJA228-03</strain>
    </source>
</reference>
<proteinExistence type="predicted"/>
<dbReference type="InterPro" id="IPR001283">
    <property type="entry name" value="CRISP-related"/>
</dbReference>
<sequence>MIQLTTPCVTMSLAAMGGLIISHYAIYDGRSPATRARTLLLAIFGLISSTSTKFRKRKMFSALPRRDSLIISMVMLLAKAPNYSHAQLRLSSEGDTNIRSSSVTVEGFEVVGGSIHHSSGTAYVRRRSTMLPDEAMELENYVESTDFNDKLELENYVESTDFNEEPIVFVETEDSPQHHPNHQRLEQSCSSTQMQWTLKFKTDSMPSETSWMLEQQSADNTWRTITSGPPSGTSYSKNTVYRGSACLPGGKLYRMSMFDSKKDGFISGQGTYSYSVGGKIEFDSNFKTTFTDKRVHEFYVGYPAPISFSARSDTCVEGEQLIGIRITTDKYGAENSWELRSMSTNQVIRSAGLKTYANGAPRTDSVDVCVPSGKYVFTLTDGVGDGIGNGLYELYLDGELMVYGSDFKLGRKVQHTIVVGYDSRLSSRMSQREVQYLDCHNWRRKKYHEQFGASYVGLKYDLSLASDAKSYANELLNACEVDGIEHAEGIEQGENLAKNMGEPDGYGQLYPVENICRRWFEREETWPFPSNAHFTQGLWRSTRYIGCAESTKTMTNGGTCHVQVCRFARAGNCNMGQYKATVGENWKIPMLMDHNPCGPACGPGGCH</sequence>
<accession>A0ABD3RGY1</accession>
<dbReference type="EMBL" id="JALLPB020000285">
    <property type="protein sequence ID" value="KAL3811036.1"/>
    <property type="molecule type" value="Genomic_DNA"/>
</dbReference>
<evidence type="ECO:0000259" key="1">
    <source>
        <dbReference type="SMART" id="SM00198"/>
    </source>
</evidence>
<dbReference type="Proteomes" id="UP001530377">
    <property type="component" value="Unassembled WGS sequence"/>
</dbReference>
<dbReference type="Pfam" id="PF00188">
    <property type="entry name" value="CAP"/>
    <property type="match status" value="1"/>
</dbReference>
<name>A0ABD3RGY1_9STRA</name>
<gene>
    <name evidence="2" type="ORF">ACHAXA_008281</name>
</gene>
<dbReference type="InterPro" id="IPR035940">
    <property type="entry name" value="CAP_sf"/>
</dbReference>
<dbReference type="InterPro" id="IPR014044">
    <property type="entry name" value="CAP_dom"/>
</dbReference>
<dbReference type="SUPFAM" id="SSF55797">
    <property type="entry name" value="PR-1-like"/>
    <property type="match status" value="1"/>
</dbReference>
<keyword evidence="3" id="KW-1185">Reference proteome</keyword>
<dbReference type="PANTHER" id="PTHR10334">
    <property type="entry name" value="CYSTEINE-RICH SECRETORY PROTEIN-RELATED"/>
    <property type="match status" value="1"/>
</dbReference>